<dbReference type="SUPFAM" id="SSF55594">
    <property type="entry name" value="HPr-like"/>
    <property type="match status" value="1"/>
</dbReference>
<dbReference type="InterPro" id="IPR035895">
    <property type="entry name" value="HPr-like_sf"/>
</dbReference>
<evidence type="ECO:0000256" key="2">
    <source>
        <dbReference type="ARBA" id="ARBA00022490"/>
    </source>
</evidence>
<reference evidence="6" key="1">
    <citation type="submission" date="2020-07" db="EMBL/GenBank/DDBJ databases">
        <authorList>
            <person name="Partida-Martinez L."/>
            <person name="Huntemann M."/>
            <person name="Clum A."/>
            <person name="Wang J."/>
            <person name="Palaniappan K."/>
            <person name="Ritter S."/>
            <person name="Chen I.-M."/>
            <person name="Stamatis D."/>
            <person name="Reddy T."/>
            <person name="O'Malley R."/>
            <person name="Daum C."/>
            <person name="Shapiro N."/>
            <person name="Ivanova N."/>
            <person name="Kyrpides N."/>
            <person name="Woyke T."/>
        </authorList>
    </citation>
    <scope>NUCLEOTIDE SEQUENCE [LARGE SCALE GENOMIC DNA]</scope>
    <source>
        <strain evidence="6">AT2.8</strain>
    </source>
</reference>
<accession>A0A852TRW4</accession>
<feature type="domain" description="HPr" evidence="4">
    <location>
        <begin position="1"/>
        <end position="85"/>
    </location>
</feature>
<protein>
    <submittedName>
        <fullName evidence="5">Phosphotransferase system HPr (HPr) family protein</fullName>
    </submittedName>
</protein>
<keyword evidence="2" id="KW-0963">Cytoplasm</keyword>
<dbReference type="Gene3D" id="3.30.1340.10">
    <property type="entry name" value="HPr-like"/>
    <property type="match status" value="1"/>
</dbReference>
<name>A0A852TRW4_9BACI</name>
<dbReference type="Proteomes" id="UP000548423">
    <property type="component" value="Unassembled WGS sequence"/>
</dbReference>
<dbReference type="GO" id="GO:0005737">
    <property type="term" value="C:cytoplasm"/>
    <property type="evidence" value="ECO:0007669"/>
    <property type="project" value="UniProtKB-SubCell"/>
</dbReference>
<dbReference type="InterPro" id="IPR000032">
    <property type="entry name" value="HPr-like"/>
</dbReference>
<dbReference type="PANTHER" id="PTHR33705">
    <property type="entry name" value="PHOSPHOCARRIER PROTEIN HPR"/>
    <property type="match status" value="1"/>
</dbReference>
<comment type="subcellular location">
    <subcellularLocation>
        <location evidence="1">Cytoplasm</location>
    </subcellularLocation>
</comment>
<dbReference type="PROSITE" id="PS51350">
    <property type="entry name" value="PTS_HPR_DOM"/>
    <property type="match status" value="1"/>
</dbReference>
<evidence type="ECO:0000313" key="6">
    <source>
        <dbReference type="Proteomes" id="UP000548423"/>
    </source>
</evidence>
<reference evidence="6" key="2">
    <citation type="submission" date="2020-08" db="EMBL/GenBank/DDBJ databases">
        <title>The Agave Microbiome: Exploring the role of microbial communities in plant adaptations to desert environments.</title>
        <authorList>
            <person name="Partida-Martinez L.P."/>
        </authorList>
    </citation>
    <scope>NUCLEOTIDE SEQUENCE [LARGE SCALE GENOMIC DNA]</scope>
    <source>
        <strain evidence="6">AT2.8</strain>
    </source>
</reference>
<evidence type="ECO:0000313" key="5">
    <source>
        <dbReference type="EMBL" id="NYE09574.1"/>
    </source>
</evidence>
<dbReference type="PANTHER" id="PTHR33705:SF2">
    <property type="entry name" value="PHOSPHOCARRIER PROTEIN NPR"/>
    <property type="match status" value="1"/>
</dbReference>
<evidence type="ECO:0000256" key="3">
    <source>
        <dbReference type="ARBA" id="ARBA00022683"/>
    </source>
</evidence>
<organism evidence="5 6">
    <name type="scientific">Neobacillus niacini</name>
    <dbReference type="NCBI Taxonomy" id="86668"/>
    <lineage>
        <taxon>Bacteria</taxon>
        <taxon>Bacillati</taxon>
        <taxon>Bacillota</taxon>
        <taxon>Bacilli</taxon>
        <taxon>Bacillales</taxon>
        <taxon>Bacillaceae</taxon>
        <taxon>Neobacillus</taxon>
    </lineage>
</organism>
<dbReference type="GO" id="GO:0016740">
    <property type="term" value="F:transferase activity"/>
    <property type="evidence" value="ECO:0007669"/>
    <property type="project" value="UniProtKB-KW"/>
</dbReference>
<evidence type="ECO:0000256" key="1">
    <source>
        <dbReference type="ARBA" id="ARBA00004496"/>
    </source>
</evidence>
<keyword evidence="3" id="KW-0598">Phosphotransferase system</keyword>
<dbReference type="Pfam" id="PF00381">
    <property type="entry name" value="PTS-HPr"/>
    <property type="match status" value="1"/>
</dbReference>
<gene>
    <name evidence="5" type="ORF">F4694_006476</name>
</gene>
<dbReference type="GO" id="GO:0009401">
    <property type="term" value="P:phosphoenolpyruvate-dependent sugar phosphotransferase system"/>
    <property type="evidence" value="ECO:0007669"/>
    <property type="project" value="UniProtKB-KW"/>
</dbReference>
<comment type="caution">
    <text evidence="5">The sequence shown here is derived from an EMBL/GenBank/DDBJ whole genome shotgun (WGS) entry which is preliminary data.</text>
</comment>
<dbReference type="AlphaFoldDB" id="A0A852TRW4"/>
<proteinExistence type="predicted"/>
<dbReference type="EMBL" id="JACCBX010000024">
    <property type="protein sequence ID" value="NYE09574.1"/>
    <property type="molecule type" value="Genomic_DNA"/>
</dbReference>
<evidence type="ECO:0000259" key="4">
    <source>
        <dbReference type="PROSITE" id="PS51350"/>
    </source>
</evidence>
<dbReference type="NCBIfam" id="TIGR01003">
    <property type="entry name" value="PTS_HPr_family"/>
    <property type="match status" value="1"/>
</dbReference>
<dbReference type="PRINTS" id="PR00107">
    <property type="entry name" value="PHOSPHOCPHPR"/>
</dbReference>
<sequence length="85" mass="9330">MVLKTIQLNRKAGLDSRAINKLVQVTSQFESDIYLTYNGHKVNCKSIMGVLSLAIPNNAEISLEASGSDDHEAIRQLIETIESLA</sequence>
<dbReference type="InterPro" id="IPR050399">
    <property type="entry name" value="HPr"/>
</dbReference>